<dbReference type="Pfam" id="PF25885">
    <property type="entry name" value="HH_EMRA"/>
    <property type="match status" value="1"/>
</dbReference>
<accession>A0A1R4B5J6</accession>
<dbReference type="Pfam" id="PF25963">
    <property type="entry name" value="Beta-barrel_AAEA"/>
    <property type="match status" value="1"/>
</dbReference>
<organism evidence="12 13">
    <name type="scientific">Vibrio palustris</name>
    <dbReference type="NCBI Taxonomy" id="1918946"/>
    <lineage>
        <taxon>Bacteria</taxon>
        <taxon>Pseudomonadati</taxon>
        <taxon>Pseudomonadota</taxon>
        <taxon>Gammaproteobacteria</taxon>
        <taxon>Vibrionales</taxon>
        <taxon>Vibrionaceae</taxon>
        <taxon>Vibrio</taxon>
    </lineage>
</organism>
<comment type="subcellular location">
    <subcellularLocation>
        <location evidence="1">Cell inner membrane</location>
        <topology evidence="1">Single-pass membrane protein</topology>
        <orientation evidence="1">Periplasmic side</orientation>
    </subcellularLocation>
</comment>
<dbReference type="Gene3D" id="2.40.50.100">
    <property type="match status" value="1"/>
</dbReference>
<dbReference type="STRING" id="1918946.VPAL9027_02170"/>
<dbReference type="SUPFAM" id="SSF111369">
    <property type="entry name" value="HlyD-like secretion proteins"/>
    <property type="match status" value="1"/>
</dbReference>
<dbReference type="PANTHER" id="PTHR30386">
    <property type="entry name" value="MEMBRANE FUSION SUBUNIT OF EMRAB-TOLC MULTIDRUG EFFLUX PUMP"/>
    <property type="match status" value="1"/>
</dbReference>
<comment type="similarity">
    <text evidence="2">Belongs to the membrane fusion protein (MFP) (TC 8.A.1) family.</text>
</comment>
<dbReference type="AlphaFoldDB" id="A0A1R4B5J6"/>
<evidence type="ECO:0000256" key="3">
    <source>
        <dbReference type="ARBA" id="ARBA00022448"/>
    </source>
</evidence>
<dbReference type="PANTHER" id="PTHR30386:SF19">
    <property type="entry name" value="MULTIDRUG EXPORT PROTEIN EMRA-RELATED"/>
    <property type="match status" value="1"/>
</dbReference>
<keyword evidence="4" id="KW-1003">Cell membrane</keyword>
<evidence type="ECO:0000256" key="8">
    <source>
        <dbReference type="ARBA" id="ARBA00023136"/>
    </source>
</evidence>
<evidence type="ECO:0000256" key="5">
    <source>
        <dbReference type="ARBA" id="ARBA00022519"/>
    </source>
</evidence>
<evidence type="ECO:0000259" key="11">
    <source>
        <dbReference type="Pfam" id="PF25963"/>
    </source>
</evidence>
<evidence type="ECO:0000313" key="13">
    <source>
        <dbReference type="Proteomes" id="UP000189475"/>
    </source>
</evidence>
<evidence type="ECO:0000256" key="1">
    <source>
        <dbReference type="ARBA" id="ARBA00004383"/>
    </source>
</evidence>
<dbReference type="OrthoDB" id="9811754at2"/>
<dbReference type="InterPro" id="IPR058633">
    <property type="entry name" value="EmrA/FarA_HH"/>
</dbReference>
<evidence type="ECO:0000256" key="7">
    <source>
        <dbReference type="ARBA" id="ARBA00022989"/>
    </source>
</evidence>
<gene>
    <name evidence="12" type="primary">emrA</name>
    <name evidence="12" type="ORF">VPAL9027_02170</name>
</gene>
<name>A0A1R4B5J6_9VIBR</name>
<feature type="domain" description="p-hydroxybenzoic acid efflux pump subunit AaeA-like beta-barrel" evidence="11">
    <location>
        <begin position="250"/>
        <end position="340"/>
    </location>
</feature>
<dbReference type="GO" id="GO:0015721">
    <property type="term" value="P:bile acid and bile salt transport"/>
    <property type="evidence" value="ECO:0007669"/>
    <property type="project" value="UniProtKB-ARBA"/>
</dbReference>
<proteinExistence type="inferred from homology"/>
<dbReference type="FunFam" id="2.40.30.170:FF:000003">
    <property type="entry name" value="Multidrug resistance protein A"/>
    <property type="match status" value="1"/>
</dbReference>
<evidence type="ECO:0000256" key="9">
    <source>
        <dbReference type="SAM" id="Phobius"/>
    </source>
</evidence>
<evidence type="ECO:0000259" key="10">
    <source>
        <dbReference type="Pfam" id="PF25885"/>
    </source>
</evidence>
<keyword evidence="7 9" id="KW-1133">Transmembrane helix</keyword>
<keyword evidence="13" id="KW-1185">Reference proteome</keyword>
<dbReference type="InterPro" id="IPR058634">
    <property type="entry name" value="AaeA-lik-b-barrel"/>
</dbReference>
<dbReference type="EMBL" id="FUFT01000005">
    <property type="protein sequence ID" value="SJL84188.1"/>
    <property type="molecule type" value="Genomic_DNA"/>
</dbReference>
<keyword evidence="3" id="KW-0813">Transport</keyword>
<feature type="domain" description="Multidrug export protein EmrA/FarA alpha-helical hairpin" evidence="10">
    <location>
        <begin position="93"/>
        <end position="213"/>
    </location>
</feature>
<evidence type="ECO:0000256" key="4">
    <source>
        <dbReference type="ARBA" id="ARBA00022475"/>
    </source>
</evidence>
<dbReference type="Gene3D" id="1.10.287.470">
    <property type="entry name" value="Helix hairpin bin"/>
    <property type="match status" value="1"/>
</dbReference>
<keyword evidence="5" id="KW-0997">Cell inner membrane</keyword>
<evidence type="ECO:0000313" key="12">
    <source>
        <dbReference type="EMBL" id="SJL84188.1"/>
    </source>
</evidence>
<dbReference type="InterPro" id="IPR050739">
    <property type="entry name" value="MFP"/>
</dbReference>
<keyword evidence="8 9" id="KW-0472">Membrane</keyword>
<feature type="transmembrane region" description="Helical" evidence="9">
    <location>
        <begin position="21"/>
        <end position="41"/>
    </location>
</feature>
<evidence type="ECO:0000256" key="2">
    <source>
        <dbReference type="ARBA" id="ARBA00009477"/>
    </source>
</evidence>
<protein>
    <submittedName>
        <fullName evidence="12">Multidrug export protein EmrA</fullName>
    </submittedName>
</protein>
<reference evidence="12 13" key="1">
    <citation type="submission" date="2017-02" db="EMBL/GenBank/DDBJ databases">
        <authorList>
            <person name="Peterson S.W."/>
        </authorList>
    </citation>
    <scope>NUCLEOTIDE SEQUENCE [LARGE SCALE GENOMIC DNA]</scope>
    <source>
        <strain evidence="12 13">CECT 9027</strain>
    </source>
</reference>
<keyword evidence="6 9" id="KW-0812">Transmembrane</keyword>
<dbReference type="GO" id="GO:1990961">
    <property type="term" value="P:xenobiotic detoxification by transmembrane export across the plasma membrane"/>
    <property type="evidence" value="ECO:0007669"/>
    <property type="project" value="UniProtKB-ARBA"/>
</dbReference>
<dbReference type="GO" id="GO:0005886">
    <property type="term" value="C:plasma membrane"/>
    <property type="evidence" value="ECO:0007669"/>
    <property type="project" value="UniProtKB-SubCell"/>
</dbReference>
<dbReference type="Gene3D" id="2.40.30.170">
    <property type="match status" value="1"/>
</dbReference>
<sequence>MQQDKHEPNTSENAQKRKKGLTIFAVILLVIAVCSAGYYFAFVTGEQTTEDAYVDGNLVQITPEITGTVTRINVEDGDYVKKGQPLVYLDDADAKIAFEQSKANLGQTVRQVRSLFNDLEQAKAVVKSKTIAFHKAQRDYQRRKNMVKAGGLSREELSHSRDVMSSADQELAAAKQTLESREAAVHNTTVSDHPLVKSAIANVKKTFLTKKRTVMVAPVSGYVAKRNVQVGQRVSQSSKLMTVVPLEQVWVDANFKETQLHDMRIGQKVTLTSDIYGEDVKFHGKVQSLGIGTGSAFSVLPAQNATGNWIKVVQRLPVRIELDKKELAKHPLRIGLSMIVDVHTDNQDGPLLSKVSSNKARFKTNVYHQSLAGINPMIKTIIAENDAGSKQYLAKE</sequence>
<dbReference type="Proteomes" id="UP000189475">
    <property type="component" value="Unassembled WGS sequence"/>
</dbReference>
<dbReference type="GO" id="GO:0046677">
    <property type="term" value="P:response to antibiotic"/>
    <property type="evidence" value="ECO:0007669"/>
    <property type="project" value="UniProtKB-ARBA"/>
</dbReference>
<dbReference type="RefSeq" id="WP_077314574.1">
    <property type="nucleotide sequence ID" value="NZ_AP024888.1"/>
</dbReference>
<evidence type="ECO:0000256" key="6">
    <source>
        <dbReference type="ARBA" id="ARBA00022692"/>
    </source>
</evidence>